<dbReference type="Proteomes" id="UP000230709">
    <property type="component" value="Chromosome"/>
</dbReference>
<proteinExistence type="predicted"/>
<accession>A0A2D2D466</accession>
<dbReference type="KEGG" id="mtw:CQW49_19105"/>
<organism evidence="1 2">
    <name type="scientific">Methylosinus trichosporium (strain ATCC 35070 / NCIMB 11131 / UNIQEM 75 / OB3b)</name>
    <dbReference type="NCBI Taxonomy" id="595536"/>
    <lineage>
        <taxon>Bacteria</taxon>
        <taxon>Pseudomonadati</taxon>
        <taxon>Pseudomonadota</taxon>
        <taxon>Alphaproteobacteria</taxon>
        <taxon>Hyphomicrobiales</taxon>
        <taxon>Methylocystaceae</taxon>
        <taxon>Methylosinus</taxon>
    </lineage>
</organism>
<keyword evidence="2" id="KW-1185">Reference proteome</keyword>
<dbReference type="STRING" id="595536.GCA_000178815_01371"/>
<evidence type="ECO:0000313" key="2">
    <source>
        <dbReference type="Proteomes" id="UP000230709"/>
    </source>
</evidence>
<reference evidence="2" key="1">
    <citation type="submission" date="2017-10" db="EMBL/GenBank/DDBJ databases">
        <title>Completed PacBio SMRT sequence of Methylosinus trichosporium OB3b reveals presence of a third large plasmid.</title>
        <authorList>
            <person name="Charles T.C."/>
            <person name="Lynch M.D.J."/>
            <person name="Heil J.R."/>
            <person name="Cheng J."/>
        </authorList>
    </citation>
    <scope>NUCLEOTIDE SEQUENCE [LARGE SCALE GENOMIC DNA]</scope>
    <source>
        <strain evidence="2">OB3b</strain>
    </source>
</reference>
<dbReference type="InterPro" id="IPR045730">
    <property type="entry name" value="DUF6084"/>
</dbReference>
<dbReference type="AlphaFoldDB" id="A0A2D2D466"/>
<dbReference type="RefSeq" id="WP_003612925.1">
    <property type="nucleotide sequence ID" value="NZ_ADVE02000001.1"/>
</dbReference>
<evidence type="ECO:0000313" key="1">
    <source>
        <dbReference type="EMBL" id="ATQ69756.1"/>
    </source>
</evidence>
<gene>
    <name evidence="1" type="ORF">CQW49_19105</name>
</gene>
<dbReference type="EMBL" id="CP023737">
    <property type="protein sequence ID" value="ATQ69756.1"/>
    <property type="molecule type" value="Genomic_DNA"/>
</dbReference>
<protein>
    <submittedName>
        <fullName evidence="1">Uncharacterized protein</fullName>
    </submittedName>
</protein>
<dbReference type="Pfam" id="PF19562">
    <property type="entry name" value="DUF6084"/>
    <property type="match status" value="1"/>
</dbReference>
<sequence length="216" mass="24241">MVDLTFEVSGVEAEPFSVSPLLNFSLRIANATPRARIRNVTLGCQIRIEPMRRSYRVEEKERLVELFGAPEHWGQSLRSFVFAHASVAVPAFDEETILRLPVACTRDVAIASAKYFGGLIDGAAPLLFLFSGSVFYTEENGALRVEQIPWSKEASFALPLAIVERLMTRHYGEGDWIRLGAETLERLRRFQRRAALLGEAEAVARLLDEAEMEATR</sequence>
<name>A0A2D2D466_METT3</name>